<dbReference type="PIRSF" id="PIRSF001267">
    <property type="entry name" value="Pyrophosphatase_GppA_Ppx"/>
    <property type="match status" value="1"/>
</dbReference>
<dbReference type="InterPro" id="IPR043129">
    <property type="entry name" value="ATPase_NBD"/>
</dbReference>
<feature type="domain" description="Ppx/GppA phosphatase C-terminal" evidence="4">
    <location>
        <begin position="337"/>
        <end position="515"/>
    </location>
</feature>
<dbReference type="CDD" id="cd24006">
    <property type="entry name" value="ASKHA_NBD_PPX_GppA"/>
    <property type="match status" value="1"/>
</dbReference>
<dbReference type="SUPFAM" id="SSF53067">
    <property type="entry name" value="Actin-like ATPase domain"/>
    <property type="match status" value="2"/>
</dbReference>
<organism evidence="5 6">
    <name type="scientific">Synechocystis salina LEGE 00031</name>
    <dbReference type="NCBI Taxonomy" id="1828736"/>
    <lineage>
        <taxon>Bacteria</taxon>
        <taxon>Bacillati</taxon>
        <taxon>Cyanobacteriota</taxon>
        <taxon>Cyanophyceae</taxon>
        <taxon>Synechococcales</taxon>
        <taxon>Merismopediaceae</taxon>
        <taxon>Synechocystis</taxon>
    </lineage>
</organism>
<dbReference type="Pfam" id="PF21447">
    <property type="entry name" value="Ppx-GppA_III"/>
    <property type="match status" value="1"/>
</dbReference>
<evidence type="ECO:0000256" key="1">
    <source>
        <dbReference type="ARBA" id="ARBA00007125"/>
    </source>
</evidence>
<keyword evidence="6" id="KW-1185">Reference proteome</keyword>
<dbReference type="Proteomes" id="UP000658720">
    <property type="component" value="Unassembled WGS sequence"/>
</dbReference>
<evidence type="ECO:0000313" key="5">
    <source>
        <dbReference type="EMBL" id="MBE9254839.1"/>
    </source>
</evidence>
<dbReference type="EMBL" id="JADEVV010000041">
    <property type="protein sequence ID" value="MBE9254839.1"/>
    <property type="molecule type" value="Genomic_DNA"/>
</dbReference>
<accession>A0ABR9VU16</accession>
<comment type="caution">
    <text evidence="5">The sequence shown here is derived from an EMBL/GenBank/DDBJ whole genome shotgun (WGS) entry which is preliminary data.</text>
</comment>
<sequence>MAPSPAQIVDPCMLAAIDIGTNSIHMVIVRIDPVLATFTIVAREKDTVRLGDRDPQSNNLTPAAMNRAIAALKRCVELAKGLEVENIIAVATSATREAKNGQDFLTRVQTEVGLTVDLISGPEEARRIYLGVFSCMDFHEVPHVMIDIGGGSTELILADRRDVRFLSSTKVGAVRLTQDFVHTDPIDGTELAVLRAYVRGMLERPVDEIKQRLDGEEKAQLVGTSGTIETLATMTALQKQKEVPNPIQGYSITHKDVEEWVKKLASLNCQERFQIAGLSDRRAEIILPGAVILLEAMTMLELDSITICERALREGMIVDWMLTHRIIQDRMRFQGEIRQRGVLKIARKYQVDLGFGERVAQFATSFFDQLQGVLHDWGETEREWLWAAAILHNCGTYISHSAHHKHSYYLIRNAELLGYTEIELELIANIARYHRRSKPKKRHEDYIKLSEPHRLAVRQLSALLRLAVALDRRQVGAIESFDCQYDQENRQLHLHITPKDLDDDCALELWNLDYKKVIFEEEFNTKVVATLAILLQSNKG</sequence>
<reference evidence="5 6" key="1">
    <citation type="submission" date="2020-10" db="EMBL/GenBank/DDBJ databases">
        <authorList>
            <person name="Castelo-Branco R."/>
            <person name="Eusebio N."/>
            <person name="Adriana R."/>
            <person name="Vieira A."/>
            <person name="Brugerolle De Fraissinette N."/>
            <person name="Rezende De Castro R."/>
            <person name="Schneider M.P."/>
            <person name="Vasconcelos V."/>
            <person name="Leao P.N."/>
        </authorList>
    </citation>
    <scope>NUCLEOTIDE SEQUENCE [LARGE SCALE GENOMIC DNA]</scope>
    <source>
        <strain evidence="5 6">LEGE 00031</strain>
    </source>
</reference>
<dbReference type="InterPro" id="IPR003695">
    <property type="entry name" value="Ppx_GppA_N"/>
</dbReference>
<dbReference type="Gene3D" id="3.30.420.150">
    <property type="entry name" value="Exopolyphosphatase. Domain 2"/>
    <property type="match status" value="1"/>
</dbReference>
<dbReference type="Gene3D" id="3.30.420.40">
    <property type="match status" value="1"/>
</dbReference>
<dbReference type="InterPro" id="IPR050273">
    <property type="entry name" value="GppA/Ppx_hydrolase"/>
</dbReference>
<feature type="domain" description="Ppx/GppA phosphatase N-terminal" evidence="3">
    <location>
        <begin position="27"/>
        <end position="324"/>
    </location>
</feature>
<keyword evidence="2" id="KW-0378">Hydrolase</keyword>
<protein>
    <submittedName>
        <fullName evidence="5">Ppx/GppA family phosphatase</fullName>
    </submittedName>
</protein>
<dbReference type="Pfam" id="PF02541">
    <property type="entry name" value="Ppx-GppA"/>
    <property type="match status" value="1"/>
</dbReference>
<dbReference type="PANTHER" id="PTHR30005:SF0">
    <property type="entry name" value="RETROGRADE REGULATION PROTEIN 2"/>
    <property type="match status" value="1"/>
</dbReference>
<dbReference type="Gene3D" id="1.10.3210.10">
    <property type="entry name" value="Hypothetical protein af1432"/>
    <property type="match status" value="1"/>
</dbReference>
<proteinExistence type="inferred from homology"/>
<evidence type="ECO:0000259" key="3">
    <source>
        <dbReference type="Pfam" id="PF02541"/>
    </source>
</evidence>
<dbReference type="InterPro" id="IPR048950">
    <property type="entry name" value="Ppx_GppA_C"/>
</dbReference>
<comment type="similarity">
    <text evidence="1">Belongs to the GppA/Ppx family.</text>
</comment>
<dbReference type="CDD" id="cd00077">
    <property type="entry name" value="HDc"/>
    <property type="match status" value="1"/>
</dbReference>
<dbReference type="SUPFAM" id="SSF109604">
    <property type="entry name" value="HD-domain/PDEase-like"/>
    <property type="match status" value="1"/>
</dbReference>
<evidence type="ECO:0000313" key="6">
    <source>
        <dbReference type="Proteomes" id="UP000658720"/>
    </source>
</evidence>
<name>A0ABR9VU16_9SYNC</name>
<evidence type="ECO:0000259" key="4">
    <source>
        <dbReference type="Pfam" id="PF21447"/>
    </source>
</evidence>
<evidence type="ECO:0000256" key="2">
    <source>
        <dbReference type="ARBA" id="ARBA00022801"/>
    </source>
</evidence>
<dbReference type="RefSeq" id="WP_194020347.1">
    <property type="nucleotide sequence ID" value="NZ_JADEVV010000041.1"/>
</dbReference>
<dbReference type="PANTHER" id="PTHR30005">
    <property type="entry name" value="EXOPOLYPHOSPHATASE"/>
    <property type="match status" value="1"/>
</dbReference>
<dbReference type="InterPro" id="IPR030673">
    <property type="entry name" value="PyroPPase_GppA_Ppx"/>
</dbReference>
<dbReference type="InterPro" id="IPR003607">
    <property type="entry name" value="HD/PDEase_dom"/>
</dbReference>
<gene>
    <name evidence="5" type="ORF">IQ217_13525</name>
</gene>